<gene>
    <name evidence="2" type="ORF">EV672_12118</name>
</gene>
<protein>
    <submittedName>
        <fullName evidence="2">Uncharacterized protein</fullName>
    </submittedName>
</protein>
<evidence type="ECO:0000313" key="2">
    <source>
        <dbReference type="EMBL" id="TDP78666.1"/>
    </source>
</evidence>
<accession>A0A4R6QZN2</accession>
<dbReference type="Proteomes" id="UP000294593">
    <property type="component" value="Unassembled WGS sequence"/>
</dbReference>
<name>A0A4R6QZN2_9BURK</name>
<sequence length="294" mass="32233">MRRFCRPSFVCLNAMNAKSNLIATAIQASSGLAGLSLLCVYGRARCSVAGDPGRATRVEAESTVPAAAVDGLAHAPVAQAGPGRASFADTWNVVTSKEIRTDVMPERGGPGRASTFEVRQCGLKGPCGMKGTCGSSDGRHDLRQLSPNQHEVQSHQQMQQQTCQTMDSYKGPLKGKAHAVRQWLSSAEKRLVDVHSEMELLRQESKDLISDESPWSLDIYSITKRGAKSLRWRMTGGAHSRWEKIVPLLAYLAPASAQWYREANIRAAVLNAREQSVRYEIKTAKRLEQALDLL</sequence>
<proteinExistence type="predicted"/>
<organism evidence="2 3">
    <name type="scientific">Aquabacterium commune</name>
    <dbReference type="NCBI Taxonomy" id="70586"/>
    <lineage>
        <taxon>Bacteria</taxon>
        <taxon>Pseudomonadati</taxon>
        <taxon>Pseudomonadota</taxon>
        <taxon>Betaproteobacteria</taxon>
        <taxon>Burkholderiales</taxon>
        <taxon>Aquabacterium</taxon>
    </lineage>
</organism>
<comment type="caution">
    <text evidence="2">The sequence shown here is derived from an EMBL/GenBank/DDBJ whole genome shotgun (WGS) entry which is preliminary data.</text>
</comment>
<dbReference type="EMBL" id="SNXW01000021">
    <property type="protein sequence ID" value="TDP78666.1"/>
    <property type="molecule type" value="Genomic_DNA"/>
</dbReference>
<keyword evidence="1" id="KW-0732">Signal</keyword>
<feature type="chain" id="PRO_5020545534" evidence="1">
    <location>
        <begin position="20"/>
        <end position="294"/>
    </location>
</feature>
<feature type="signal peptide" evidence="1">
    <location>
        <begin position="1"/>
        <end position="19"/>
    </location>
</feature>
<reference evidence="2 3" key="1">
    <citation type="submission" date="2019-03" db="EMBL/GenBank/DDBJ databases">
        <title>Genomic Encyclopedia of Type Strains, Phase IV (KMG-IV): sequencing the most valuable type-strain genomes for metagenomic binning, comparative biology and taxonomic classification.</title>
        <authorList>
            <person name="Goeker M."/>
        </authorList>
    </citation>
    <scope>NUCLEOTIDE SEQUENCE [LARGE SCALE GENOMIC DNA]</scope>
    <source>
        <strain evidence="2 3">DSM 11901</strain>
    </source>
</reference>
<evidence type="ECO:0000256" key="1">
    <source>
        <dbReference type="SAM" id="SignalP"/>
    </source>
</evidence>
<keyword evidence="3" id="KW-1185">Reference proteome</keyword>
<dbReference type="AlphaFoldDB" id="A0A4R6QZN2"/>
<evidence type="ECO:0000313" key="3">
    <source>
        <dbReference type="Proteomes" id="UP000294593"/>
    </source>
</evidence>